<evidence type="ECO:0000256" key="4">
    <source>
        <dbReference type="PROSITE-ProRule" id="PRU00708"/>
    </source>
</evidence>
<dbReference type="FunFam" id="1.25.40.10:FF:000090">
    <property type="entry name" value="Pentatricopeptide repeat-containing protein, chloroplastic"/>
    <property type="match status" value="1"/>
</dbReference>
<evidence type="ECO:0000256" key="1">
    <source>
        <dbReference type="ARBA" id="ARBA00006643"/>
    </source>
</evidence>
<dbReference type="FunFam" id="1.25.40.10:FF:000196">
    <property type="entry name" value="Pentatricopeptide repeat-containing protein At4g14850"/>
    <property type="match status" value="1"/>
</dbReference>
<name>W9RVI9_9ROSA</name>
<evidence type="ECO:0000313" key="6">
    <source>
        <dbReference type="EMBL" id="EXB97712.1"/>
    </source>
</evidence>
<dbReference type="GO" id="GO:0009451">
    <property type="term" value="P:RNA modification"/>
    <property type="evidence" value="ECO:0007669"/>
    <property type="project" value="InterPro"/>
</dbReference>
<dbReference type="AlphaFoldDB" id="W9RVI9"/>
<dbReference type="GO" id="GO:0008270">
    <property type="term" value="F:zinc ion binding"/>
    <property type="evidence" value="ECO:0007669"/>
    <property type="project" value="InterPro"/>
</dbReference>
<reference evidence="7" key="1">
    <citation type="submission" date="2013-01" db="EMBL/GenBank/DDBJ databases">
        <title>Draft Genome Sequence of a Mulberry Tree, Morus notabilis C.K. Schneid.</title>
        <authorList>
            <person name="He N."/>
            <person name="Zhao S."/>
        </authorList>
    </citation>
    <scope>NUCLEOTIDE SEQUENCE</scope>
</reference>
<keyword evidence="2" id="KW-0677">Repeat</keyword>
<dbReference type="InterPro" id="IPR046960">
    <property type="entry name" value="PPR_At4g14850-like_plant"/>
</dbReference>
<dbReference type="Pfam" id="PF20430">
    <property type="entry name" value="Eplus_motif"/>
    <property type="match status" value="1"/>
</dbReference>
<evidence type="ECO:0000313" key="7">
    <source>
        <dbReference type="Proteomes" id="UP000030645"/>
    </source>
</evidence>
<dbReference type="EMBL" id="KE345280">
    <property type="protein sequence ID" value="EXB97712.1"/>
    <property type="molecule type" value="Genomic_DNA"/>
</dbReference>
<dbReference type="OrthoDB" id="185373at2759"/>
<dbReference type="InterPro" id="IPR011990">
    <property type="entry name" value="TPR-like_helical_dom_sf"/>
</dbReference>
<dbReference type="Pfam" id="PF14432">
    <property type="entry name" value="DYW_deaminase"/>
    <property type="match status" value="1"/>
</dbReference>
<feature type="repeat" description="PPR" evidence="4">
    <location>
        <begin position="297"/>
        <end position="331"/>
    </location>
</feature>
<comment type="similarity">
    <text evidence="3">Belongs to the PPR family. PCMP-E subfamily.</text>
</comment>
<dbReference type="InterPro" id="IPR032867">
    <property type="entry name" value="DYW_dom"/>
</dbReference>
<dbReference type="PANTHER" id="PTHR47926:SF344">
    <property type="entry name" value="OS07G0636900 PROTEIN"/>
    <property type="match status" value="1"/>
</dbReference>
<dbReference type="Pfam" id="PF20431">
    <property type="entry name" value="E_motif"/>
    <property type="match status" value="1"/>
</dbReference>
<proteinExistence type="inferred from homology"/>
<dbReference type="GO" id="GO:0003723">
    <property type="term" value="F:RNA binding"/>
    <property type="evidence" value="ECO:0007669"/>
    <property type="project" value="InterPro"/>
</dbReference>
<dbReference type="PANTHER" id="PTHR47926">
    <property type="entry name" value="PENTATRICOPEPTIDE REPEAT-CONTAINING PROTEIN"/>
    <property type="match status" value="1"/>
</dbReference>
<evidence type="ECO:0000259" key="5">
    <source>
        <dbReference type="Pfam" id="PF14432"/>
    </source>
</evidence>
<evidence type="ECO:0000256" key="3">
    <source>
        <dbReference type="ARBA" id="ARBA00061659"/>
    </source>
</evidence>
<dbReference type="Proteomes" id="UP000030645">
    <property type="component" value="Unassembled WGS sequence"/>
</dbReference>
<dbReference type="FunFam" id="1.25.40.10:FF:000436">
    <property type="entry name" value="Pentatricopeptide repeat-containing protein At5g39350 family"/>
    <property type="match status" value="1"/>
</dbReference>
<dbReference type="PROSITE" id="PS51375">
    <property type="entry name" value="PPR"/>
    <property type="match status" value="4"/>
</dbReference>
<dbReference type="InterPro" id="IPR002885">
    <property type="entry name" value="PPR_rpt"/>
</dbReference>
<feature type="domain" description="DYW" evidence="5">
    <location>
        <begin position="614"/>
        <end position="706"/>
    </location>
</feature>
<evidence type="ECO:0000256" key="2">
    <source>
        <dbReference type="ARBA" id="ARBA00022737"/>
    </source>
</evidence>
<protein>
    <recommendedName>
        <fullName evidence="5">DYW domain-containing protein</fullName>
    </recommendedName>
</protein>
<feature type="repeat" description="PPR" evidence="4">
    <location>
        <begin position="399"/>
        <end position="433"/>
    </location>
</feature>
<dbReference type="Gene3D" id="1.25.40.10">
    <property type="entry name" value="Tetratricopeptide repeat domain"/>
    <property type="match status" value="4"/>
</dbReference>
<organism evidence="6 7">
    <name type="scientific">Morus notabilis</name>
    <dbReference type="NCBI Taxonomy" id="981085"/>
    <lineage>
        <taxon>Eukaryota</taxon>
        <taxon>Viridiplantae</taxon>
        <taxon>Streptophyta</taxon>
        <taxon>Embryophyta</taxon>
        <taxon>Tracheophyta</taxon>
        <taxon>Spermatophyta</taxon>
        <taxon>Magnoliopsida</taxon>
        <taxon>eudicotyledons</taxon>
        <taxon>Gunneridae</taxon>
        <taxon>Pentapetalae</taxon>
        <taxon>rosids</taxon>
        <taxon>fabids</taxon>
        <taxon>Rosales</taxon>
        <taxon>Moraceae</taxon>
        <taxon>Moreae</taxon>
        <taxon>Morus</taxon>
    </lineage>
</organism>
<feature type="repeat" description="PPR" evidence="4">
    <location>
        <begin position="196"/>
        <end position="230"/>
    </location>
</feature>
<dbReference type="InterPro" id="IPR046849">
    <property type="entry name" value="E2_motif"/>
</dbReference>
<dbReference type="InterPro" id="IPR046848">
    <property type="entry name" value="E_motif"/>
</dbReference>
<accession>W9RVI9</accession>
<dbReference type="KEGG" id="mnt:21403169"/>
<dbReference type="FunFam" id="1.25.40.10:FF:000344">
    <property type="entry name" value="Pentatricopeptide repeat-containing protein"/>
    <property type="match status" value="1"/>
</dbReference>
<comment type="similarity">
    <text evidence="1">Belongs to the PPR family. PCMP-H subfamily.</text>
</comment>
<feature type="repeat" description="PPR" evidence="4">
    <location>
        <begin position="95"/>
        <end position="129"/>
    </location>
</feature>
<dbReference type="Pfam" id="PF13041">
    <property type="entry name" value="PPR_2"/>
    <property type="match status" value="3"/>
</dbReference>
<sequence length="706" mass="79104">MINGYLRNERYNETLRLFRMMGSSNLKIDSYTCHLALKACIGLSDYEMGMKVVKVAVDKEMEREKILGSAIISFLVKFDKVDNARSLFDRMTERDVVCWNSIIGGYVQASQIREAFDMFFRMCNSGIIPSPITMVSLIQACIKSGNLELGKCVHSCTIGLGMRNDILVLTSLVNMYSNMGEIVSAQWLFETMPTRNLVSWNAMISGYVQNGFVLESFALFNRLLRSGGGFDSRTMVSLIQGCSRIADLHNGKILHGCVFRRGFELNPILSTALVDLYSKCGTLKQATFVFEKMEKRNVITWTAMLVGLAQNGHAEEALKKFCQMQVEGVVGNSVTLVSLVHSCAHLGCLRKGRSVHAHLIRRGYAFDVVNRTSLIDMYAKCGKINSAELIFNKGSVCQDVIIWNSMITAYGIHGLGKQAVGIYKRMVEEGTEPNETSFLSLLTACSHSGLVEDGIGLFHSMTKDHKIKPTEKHYASIVDLLSRAGRFQEAEALIKEIPFEPGSSILEALLSGCRTHKNIELGIKTADRLLCLDSMNPGIYVVLSNIYAQARRWDAVNHVRSLMRTQGLKKTPGYSSIEVENQVYTFFAGDDSHPNWAEIYQYLENLRLEVEASGYVPCTSCVLRDVDEPMKIKLLWGHSERLAMAFGLLSTPAGSPIRITKNLRVCVDCHNVTKHISKIVRRELIVRDANRFHHFVDGNCSCKDYW</sequence>
<dbReference type="NCBIfam" id="TIGR00756">
    <property type="entry name" value="PPR"/>
    <property type="match status" value="5"/>
</dbReference>
<dbReference type="Pfam" id="PF01535">
    <property type="entry name" value="PPR"/>
    <property type="match status" value="5"/>
</dbReference>
<dbReference type="eggNOG" id="KOG4197">
    <property type="taxonomic scope" value="Eukaryota"/>
</dbReference>
<keyword evidence="7" id="KW-1185">Reference proteome</keyword>
<gene>
    <name evidence="6" type="ORF">L484_020263</name>
</gene>